<dbReference type="EMBL" id="MN062189">
    <property type="protein sequence ID" value="QEG09495.1"/>
    <property type="molecule type" value="Genomic_DNA"/>
</dbReference>
<evidence type="ECO:0000313" key="3">
    <source>
        <dbReference type="Proteomes" id="UP000322680"/>
    </source>
</evidence>
<accession>A0A5B9N9L0</accession>
<proteinExistence type="predicted"/>
<evidence type="ECO:0000256" key="1">
    <source>
        <dbReference type="SAM" id="Phobius"/>
    </source>
</evidence>
<keyword evidence="1" id="KW-0812">Transmembrane</keyword>
<feature type="transmembrane region" description="Helical" evidence="1">
    <location>
        <begin position="111"/>
        <end position="133"/>
    </location>
</feature>
<keyword evidence="1" id="KW-0472">Membrane</keyword>
<keyword evidence="3" id="KW-1185">Reference proteome</keyword>
<organism evidence="2 3">
    <name type="scientific">Serratia phage MyoSmar</name>
    <dbReference type="NCBI Taxonomy" id="2596673"/>
    <lineage>
        <taxon>Viruses</taxon>
        <taxon>Duplodnaviria</taxon>
        <taxon>Heunggongvirae</taxon>
        <taxon>Uroviricota</taxon>
        <taxon>Caudoviricetes</taxon>
        <taxon>Lindbergviridae</taxon>
        <taxon>Myosmarvirus</taxon>
        <taxon>Myosmarvirus myosmar</taxon>
    </lineage>
</organism>
<evidence type="ECO:0008006" key="4">
    <source>
        <dbReference type="Google" id="ProtNLM"/>
    </source>
</evidence>
<reference evidence="3" key="1">
    <citation type="submission" date="2019-06" db="EMBL/GenBank/DDBJ databases">
        <title>Complete Genome Sequence of Serratia marcescens Myophage MyoSmar.</title>
        <authorList>
            <person name="Cooper S."/>
            <person name="Nguyen Q."/>
            <person name="Newkirk H."/>
            <person name="Liu M."/>
            <person name="Cahill J."/>
            <person name="Ramsey J."/>
        </authorList>
    </citation>
    <scope>NUCLEOTIDE SEQUENCE [LARGE SCALE GENOMIC DNA]</scope>
</reference>
<keyword evidence="1" id="KW-1133">Transmembrane helix</keyword>
<evidence type="ECO:0000313" key="2">
    <source>
        <dbReference type="EMBL" id="QEG09495.1"/>
    </source>
</evidence>
<name>A0A5B9N9L0_9CAUD</name>
<feature type="transmembrane region" description="Helical" evidence="1">
    <location>
        <begin position="145"/>
        <end position="168"/>
    </location>
</feature>
<sequence length="201" mass="21147">MNWKDVSNAVGSAAPILGGLLGGPAGAAVGSLISTALGTDNTPDAVNKAILASPDAALKLAELQENAKVQLQQLAVTAEQNRLANELAVYQAEASDRDSARQLAAKQPRDWVRPTITFALLAGAMCVMLYILSGRSESVLKDSNSFGLIGILVGYLFGELKQATAFWFGQTKESSVQSATIAKITMANNQNKGQVKDVKIN</sequence>
<protein>
    <recommendedName>
        <fullName evidence="4">Holin</fullName>
    </recommendedName>
</protein>
<gene>
    <name evidence="2" type="ORF">CPT_MyoSmar_046</name>
</gene>
<dbReference type="Proteomes" id="UP000322680">
    <property type="component" value="Segment"/>
</dbReference>